<dbReference type="Proteomes" id="UP000237105">
    <property type="component" value="Unassembled WGS sequence"/>
</dbReference>
<accession>A0A2P5E1K5</accession>
<organism evidence="1 2">
    <name type="scientific">Parasponia andersonii</name>
    <name type="common">Sponia andersonii</name>
    <dbReference type="NCBI Taxonomy" id="3476"/>
    <lineage>
        <taxon>Eukaryota</taxon>
        <taxon>Viridiplantae</taxon>
        <taxon>Streptophyta</taxon>
        <taxon>Embryophyta</taxon>
        <taxon>Tracheophyta</taxon>
        <taxon>Spermatophyta</taxon>
        <taxon>Magnoliopsida</taxon>
        <taxon>eudicotyledons</taxon>
        <taxon>Gunneridae</taxon>
        <taxon>Pentapetalae</taxon>
        <taxon>rosids</taxon>
        <taxon>fabids</taxon>
        <taxon>Rosales</taxon>
        <taxon>Cannabaceae</taxon>
        <taxon>Parasponia</taxon>
    </lineage>
</organism>
<reference evidence="2" key="1">
    <citation type="submission" date="2016-06" db="EMBL/GenBank/DDBJ databases">
        <title>Parallel loss of symbiosis genes in relatives of nitrogen-fixing non-legume Parasponia.</title>
        <authorList>
            <person name="Van Velzen R."/>
            <person name="Holmer R."/>
            <person name="Bu F."/>
            <person name="Rutten L."/>
            <person name="Van Zeijl A."/>
            <person name="Liu W."/>
            <person name="Santuari L."/>
            <person name="Cao Q."/>
            <person name="Sharma T."/>
            <person name="Shen D."/>
            <person name="Roswanjaya Y."/>
            <person name="Wardhani T."/>
            <person name="Kalhor M.S."/>
            <person name="Jansen J."/>
            <person name="Van den Hoogen J."/>
            <person name="Gungor B."/>
            <person name="Hartog M."/>
            <person name="Hontelez J."/>
            <person name="Verver J."/>
            <person name="Yang W.-C."/>
            <person name="Schijlen E."/>
            <person name="Repin R."/>
            <person name="Schilthuizen M."/>
            <person name="Schranz E."/>
            <person name="Heidstra R."/>
            <person name="Miyata K."/>
            <person name="Fedorova E."/>
            <person name="Kohlen W."/>
            <person name="Bisseling T."/>
            <person name="Smit S."/>
            <person name="Geurts R."/>
        </authorList>
    </citation>
    <scope>NUCLEOTIDE SEQUENCE [LARGE SCALE GENOMIC DNA]</scope>
    <source>
        <strain evidence="2">cv. WU1-14</strain>
    </source>
</reference>
<dbReference type="EMBL" id="JXTB01000004">
    <property type="protein sequence ID" value="PON79398.1"/>
    <property type="molecule type" value="Genomic_DNA"/>
</dbReference>
<comment type="caution">
    <text evidence="1">The sequence shown here is derived from an EMBL/GenBank/DDBJ whole genome shotgun (WGS) entry which is preliminary data.</text>
</comment>
<keyword evidence="2" id="KW-1185">Reference proteome</keyword>
<evidence type="ECO:0000313" key="2">
    <source>
        <dbReference type="Proteomes" id="UP000237105"/>
    </source>
</evidence>
<gene>
    <name evidence="1" type="ORF">PanWU01x14_011330</name>
</gene>
<sequence length="66" mass="7182">MQVGAEASKLQEQNCSRDVDCTYKIKCGQGVLKLCDKGICECVGQEIPSPPPVLLKDSVFRKVPSN</sequence>
<protein>
    <submittedName>
        <fullName evidence="1">Uncharacterized protein</fullName>
    </submittedName>
</protein>
<proteinExistence type="predicted"/>
<evidence type="ECO:0000313" key="1">
    <source>
        <dbReference type="EMBL" id="PON79398.1"/>
    </source>
</evidence>
<dbReference type="AlphaFoldDB" id="A0A2P5E1K5"/>
<name>A0A2P5E1K5_PARAD</name>